<dbReference type="AlphaFoldDB" id="A0A6A5G055"/>
<dbReference type="EMBL" id="WUAV01000006">
    <property type="protein sequence ID" value="KAF1748065.1"/>
    <property type="molecule type" value="Genomic_DNA"/>
</dbReference>
<accession>A0A6A5G055</accession>
<protein>
    <recommendedName>
        <fullName evidence="3">F-box domain-containing protein</fullName>
    </recommendedName>
</protein>
<dbReference type="RefSeq" id="XP_003118064.2">
    <property type="nucleotide sequence ID" value="XM_003118016.2"/>
</dbReference>
<evidence type="ECO:0008006" key="3">
    <source>
        <dbReference type="Google" id="ProtNLM"/>
    </source>
</evidence>
<dbReference type="KEGG" id="crq:GCK72_024532"/>
<proteinExistence type="predicted"/>
<sequence length="377" mass="43720">MDTPFPFLKLPENVMAKVMIEIDPVQILIFALKFHAVREAMIKNKILFKIKSVKWVLSDDTIASLVIEMEGKKIYIRVDADENFDERHQSRNEQIPLKSVSLKDIPENDLDWHMRVTNISEVLASAEEEVENPAEFIDLQMVSVHGMNNLSKLQRLEVLSKVLMSITEVDSFYLATFISGKMNLLDFFNWKVTEEMCTWETPKAFREVQFYPTPSADRRQLLREFAYVQRNVTVEYSQLLVTYPMQGTKFGEPLTSRISIIMDSDFITLKSLLNSTCEEIHIVYETLNGFVMNAVVRKWISGELNNLKVFVGQTFNSFINRESVFDKLNPIAPTSSAHPKFEPMDGDWDEARDVFRPRGSMRATIVLQEKHFKLIIW</sequence>
<name>A0A6A5G055_CAERE</name>
<dbReference type="GeneID" id="9822261"/>
<dbReference type="PANTHER" id="PTHR21503:SF8">
    <property type="entry name" value="F-BOX ASSOCIATED DOMAIN-CONTAINING PROTEIN-RELATED"/>
    <property type="match status" value="1"/>
</dbReference>
<evidence type="ECO:0000313" key="2">
    <source>
        <dbReference type="Proteomes" id="UP000483820"/>
    </source>
</evidence>
<dbReference type="PANTHER" id="PTHR21503">
    <property type="entry name" value="F-BOX-CONTAINING HYPOTHETICAL PROTEIN C.ELEGANS"/>
    <property type="match status" value="1"/>
</dbReference>
<evidence type="ECO:0000313" key="1">
    <source>
        <dbReference type="EMBL" id="KAF1748065.1"/>
    </source>
</evidence>
<gene>
    <name evidence="1" type="ORF">GCK72_024532</name>
</gene>
<reference evidence="1 2" key="1">
    <citation type="submission" date="2019-12" db="EMBL/GenBank/DDBJ databases">
        <title>Chromosome-level assembly of the Caenorhabditis remanei genome.</title>
        <authorList>
            <person name="Teterina A.A."/>
            <person name="Willis J.H."/>
            <person name="Phillips P.C."/>
        </authorList>
    </citation>
    <scope>NUCLEOTIDE SEQUENCE [LARGE SCALE GENOMIC DNA]</scope>
    <source>
        <strain evidence="1 2">PX506</strain>
        <tissue evidence="1">Whole organism</tissue>
    </source>
</reference>
<dbReference type="CTD" id="9822261"/>
<dbReference type="Proteomes" id="UP000483820">
    <property type="component" value="Chromosome X"/>
</dbReference>
<organism evidence="1 2">
    <name type="scientific">Caenorhabditis remanei</name>
    <name type="common">Caenorhabditis vulgaris</name>
    <dbReference type="NCBI Taxonomy" id="31234"/>
    <lineage>
        <taxon>Eukaryota</taxon>
        <taxon>Metazoa</taxon>
        <taxon>Ecdysozoa</taxon>
        <taxon>Nematoda</taxon>
        <taxon>Chromadorea</taxon>
        <taxon>Rhabditida</taxon>
        <taxon>Rhabditina</taxon>
        <taxon>Rhabditomorpha</taxon>
        <taxon>Rhabditoidea</taxon>
        <taxon>Rhabditidae</taxon>
        <taxon>Peloderinae</taxon>
        <taxon>Caenorhabditis</taxon>
    </lineage>
</organism>
<comment type="caution">
    <text evidence="1">The sequence shown here is derived from an EMBL/GenBank/DDBJ whole genome shotgun (WGS) entry which is preliminary data.</text>
</comment>